<proteinExistence type="predicted"/>
<reference evidence="2 3" key="1">
    <citation type="submission" date="2018-12" db="EMBL/GenBank/DDBJ databases">
        <authorList>
            <person name="Grouzdev D.S."/>
            <person name="Krutkina M.S."/>
        </authorList>
    </citation>
    <scope>NUCLEOTIDE SEQUENCE [LARGE SCALE GENOMIC DNA]</scope>
    <source>
        <strain evidence="2 3">RmlP026</strain>
    </source>
</reference>
<gene>
    <name evidence="2" type="ORF">D3273_22850</name>
</gene>
<dbReference type="RefSeq" id="WP_129229210.1">
    <property type="nucleotide sequence ID" value="NZ_QYBB01000044.1"/>
</dbReference>
<evidence type="ECO:0000313" key="2">
    <source>
        <dbReference type="EMBL" id="RYC29654.1"/>
    </source>
</evidence>
<sequence>MSDVVDLEPSASPAESGADAVERPSIADIASRAIKVASERQADREAGREVPAELPDVSTAVPRERQGRPTAKPQAKPATSAPAETDARSAPPEASATAPAVEAPAGWSEEKKAGFARLLPDAQRLLLEHVKSQDDDYGQKSRNLQAQAQQAEPFIRAYVDHADFLNKQSAAIGAAPHEVMSNMVSILRAGTTGTPQERRQALGYVAYLFGINPNTLGA</sequence>
<dbReference type="AlphaFoldDB" id="A0A4V1RU23"/>
<feature type="region of interest" description="Disordered" evidence="1">
    <location>
        <begin position="37"/>
        <end position="107"/>
    </location>
</feature>
<keyword evidence="3" id="KW-1185">Reference proteome</keyword>
<feature type="compositionally biased region" description="Basic and acidic residues" evidence="1">
    <location>
        <begin position="37"/>
        <end position="51"/>
    </location>
</feature>
<feature type="compositionally biased region" description="Low complexity" evidence="1">
    <location>
        <begin position="88"/>
        <end position="105"/>
    </location>
</feature>
<comment type="caution">
    <text evidence="2">The sequence shown here is derived from an EMBL/GenBank/DDBJ whole genome shotgun (WGS) entry which is preliminary data.</text>
</comment>
<evidence type="ECO:0000256" key="1">
    <source>
        <dbReference type="SAM" id="MobiDB-lite"/>
    </source>
</evidence>
<dbReference type="Proteomes" id="UP000290759">
    <property type="component" value="Unassembled WGS sequence"/>
</dbReference>
<protein>
    <submittedName>
        <fullName evidence="2">Uncharacterized protein</fullName>
    </submittedName>
</protein>
<accession>A0A4V1RU23</accession>
<evidence type="ECO:0000313" key="3">
    <source>
        <dbReference type="Proteomes" id="UP000290759"/>
    </source>
</evidence>
<name>A0A4V1RU23_9HYPH</name>
<reference evidence="2 3" key="2">
    <citation type="submission" date="2019-02" db="EMBL/GenBank/DDBJ databases">
        <title>'Lichenibacterium ramalinii' gen. nov. sp. nov., 'Lichenibacterium minor' gen. nov. sp. nov.</title>
        <authorList>
            <person name="Pankratov T."/>
        </authorList>
    </citation>
    <scope>NUCLEOTIDE SEQUENCE [LARGE SCALE GENOMIC DNA]</scope>
    <source>
        <strain evidence="2 3">RmlP026</strain>
    </source>
</reference>
<dbReference type="EMBL" id="QYBB01000044">
    <property type="protein sequence ID" value="RYC29654.1"/>
    <property type="molecule type" value="Genomic_DNA"/>
</dbReference>
<feature type="region of interest" description="Disordered" evidence="1">
    <location>
        <begin position="1"/>
        <end position="25"/>
    </location>
</feature>
<organism evidence="2 3">
    <name type="scientific">Lichenibacterium minor</name>
    <dbReference type="NCBI Taxonomy" id="2316528"/>
    <lineage>
        <taxon>Bacteria</taxon>
        <taxon>Pseudomonadati</taxon>
        <taxon>Pseudomonadota</taxon>
        <taxon>Alphaproteobacteria</taxon>
        <taxon>Hyphomicrobiales</taxon>
        <taxon>Lichenihabitantaceae</taxon>
        <taxon>Lichenibacterium</taxon>
    </lineage>
</organism>